<proteinExistence type="predicted"/>
<comment type="caution">
    <text evidence="1">The sequence shown here is derived from an EMBL/GenBank/DDBJ whole genome shotgun (WGS) entry which is preliminary data.</text>
</comment>
<evidence type="ECO:0000313" key="1">
    <source>
        <dbReference type="EMBL" id="CAG8467104.1"/>
    </source>
</evidence>
<dbReference type="EMBL" id="CAJVPM010001451">
    <property type="protein sequence ID" value="CAG8467104.1"/>
    <property type="molecule type" value="Genomic_DNA"/>
</dbReference>
<dbReference type="Proteomes" id="UP000789860">
    <property type="component" value="Unassembled WGS sequence"/>
</dbReference>
<reference evidence="1" key="1">
    <citation type="submission" date="2021-06" db="EMBL/GenBank/DDBJ databases">
        <authorList>
            <person name="Kallberg Y."/>
            <person name="Tangrot J."/>
            <person name="Rosling A."/>
        </authorList>
    </citation>
    <scope>NUCLEOTIDE SEQUENCE</scope>
    <source>
        <strain evidence="1">AU212A</strain>
    </source>
</reference>
<gene>
    <name evidence="1" type="ORF">SCALOS_LOCUS1868</name>
</gene>
<organism evidence="1 2">
    <name type="scientific">Scutellospora calospora</name>
    <dbReference type="NCBI Taxonomy" id="85575"/>
    <lineage>
        <taxon>Eukaryota</taxon>
        <taxon>Fungi</taxon>
        <taxon>Fungi incertae sedis</taxon>
        <taxon>Mucoromycota</taxon>
        <taxon>Glomeromycotina</taxon>
        <taxon>Glomeromycetes</taxon>
        <taxon>Diversisporales</taxon>
        <taxon>Gigasporaceae</taxon>
        <taxon>Scutellospora</taxon>
    </lineage>
</organism>
<name>A0ACA9KD62_9GLOM</name>
<sequence length="249" mass="28152">MAPPKPPKSPSMNPTPTPLSSRAISVIIPQHNPVSSHSNITEKHDQLSREVVSSLKISSSHSYSTIIPDEQIAEIASWIDNRSSPYDTSNNPYEFQLILRGSRDGFNYKTFWDLCDKQSHTVVILRINESNEILGGYNPLEWDKKKYRGWSKTNDSFIFKLGIDNSSETILSRVQNPDQAIFESYYDENGPNFGGSALRMKDNFRNDKSCVCLGHKGYEKPIRTTKTPFSVDEYEVFKVVNKPGSKIPG</sequence>
<accession>A0ACA9KD62</accession>
<protein>
    <submittedName>
        <fullName evidence="1">7793_t:CDS:1</fullName>
    </submittedName>
</protein>
<evidence type="ECO:0000313" key="2">
    <source>
        <dbReference type="Proteomes" id="UP000789860"/>
    </source>
</evidence>
<keyword evidence="2" id="KW-1185">Reference proteome</keyword>